<dbReference type="PANTHER" id="PTHR43451:SF1">
    <property type="entry name" value="ACETYLTRANSFERASE"/>
    <property type="match status" value="1"/>
</dbReference>
<organism evidence="2 3">
    <name type="scientific">Yersinia intermedia</name>
    <dbReference type="NCBI Taxonomy" id="631"/>
    <lineage>
        <taxon>Bacteria</taxon>
        <taxon>Pseudomonadati</taxon>
        <taxon>Pseudomonadota</taxon>
        <taxon>Gammaproteobacteria</taxon>
        <taxon>Enterobacterales</taxon>
        <taxon>Yersiniaceae</taxon>
        <taxon>Yersinia</taxon>
    </lineage>
</organism>
<gene>
    <name evidence="2" type="ORF">ERS008476_02804</name>
</gene>
<dbReference type="GO" id="GO:0016747">
    <property type="term" value="F:acyltransferase activity, transferring groups other than amino-acyl groups"/>
    <property type="evidence" value="ECO:0007669"/>
    <property type="project" value="InterPro"/>
</dbReference>
<protein>
    <submittedName>
        <fullName evidence="2">Putative acyltransferase</fullName>
    </submittedName>
</protein>
<dbReference type="Gene3D" id="3.40.630.30">
    <property type="match status" value="1"/>
</dbReference>
<accession>A0A0H5LY20</accession>
<evidence type="ECO:0000259" key="1">
    <source>
        <dbReference type="PROSITE" id="PS51186"/>
    </source>
</evidence>
<reference evidence="3" key="1">
    <citation type="submission" date="2015-03" db="EMBL/GenBank/DDBJ databases">
        <authorList>
            <consortium name="Pathogen Informatics"/>
        </authorList>
    </citation>
    <scope>NUCLEOTIDE SEQUENCE [LARGE SCALE GENOMIC DNA]</scope>
    <source>
        <strain evidence="3">R148</strain>
    </source>
</reference>
<dbReference type="PROSITE" id="PS51186">
    <property type="entry name" value="GNAT"/>
    <property type="match status" value="1"/>
</dbReference>
<dbReference type="InterPro" id="IPR016181">
    <property type="entry name" value="Acyl_CoA_acyltransferase"/>
</dbReference>
<dbReference type="PANTHER" id="PTHR43451">
    <property type="entry name" value="ACETYLTRANSFERASE (GNAT) FAMILY PROTEIN"/>
    <property type="match status" value="1"/>
</dbReference>
<dbReference type="EMBL" id="CWJI01000008">
    <property type="protein sequence ID" value="CRY55797.1"/>
    <property type="molecule type" value="Genomic_DNA"/>
</dbReference>
<evidence type="ECO:0000313" key="3">
    <source>
        <dbReference type="Proteomes" id="UP000043316"/>
    </source>
</evidence>
<proteinExistence type="predicted"/>
<dbReference type="CDD" id="cd04301">
    <property type="entry name" value="NAT_SF"/>
    <property type="match status" value="1"/>
</dbReference>
<dbReference type="Pfam" id="PF13673">
    <property type="entry name" value="Acetyltransf_10"/>
    <property type="match status" value="1"/>
</dbReference>
<dbReference type="Proteomes" id="UP000043316">
    <property type="component" value="Unassembled WGS sequence"/>
</dbReference>
<dbReference type="InterPro" id="IPR052564">
    <property type="entry name" value="N-acetyltrans/Recomb-assoc"/>
</dbReference>
<evidence type="ECO:0000313" key="2">
    <source>
        <dbReference type="EMBL" id="CRY55797.1"/>
    </source>
</evidence>
<feature type="domain" description="N-acetyltransferase" evidence="1">
    <location>
        <begin position="1"/>
        <end position="154"/>
    </location>
</feature>
<keyword evidence="2" id="KW-0808">Transferase</keyword>
<dbReference type="RefSeq" id="WP_053009849.1">
    <property type="nucleotide sequence ID" value="NZ_CWJI01000008.1"/>
</dbReference>
<dbReference type="SUPFAM" id="SSF55729">
    <property type="entry name" value="Acyl-CoA N-acyltransferases (Nat)"/>
    <property type="match status" value="1"/>
</dbReference>
<dbReference type="AlphaFoldDB" id="A0A0H5LY20"/>
<sequence>MLIQRFSIGDETALFRVFFSAVHEIASQDYTKKQLEAWAPTEADPNLWAKQVRDLHPFIVEVNKEIVGYADLQANGYIDHFYVASAHSRQGVGTLLMKRLHEEANLLGICELTSQVSKTAEPFFILHGFHVVERGFPVRQGVTLENAVMRKILCDHRGHAIK</sequence>
<keyword evidence="2" id="KW-0012">Acyltransferase</keyword>
<name>A0A0H5LY20_YERIN</name>
<dbReference type="InterPro" id="IPR000182">
    <property type="entry name" value="GNAT_dom"/>
</dbReference>